<sequence length="138" mass="16354">MSSYTRLFPFLLVTEVKGIYIGLVLVEIILHRTLLYEYYDFFLASRLVSKYAILARIWRYTSLEYILSFIYLAYSIIALLYETVPAFKDIWIKCLGDLGRYRIAIKDKDIRDREVWISAPITGRLYYYLAILARPNTL</sequence>
<name>A0AAE0MZS6_9PEZI</name>
<feature type="transmembrane region" description="Helical" evidence="1">
    <location>
        <begin position="60"/>
        <end position="81"/>
    </location>
</feature>
<keyword evidence="1" id="KW-0812">Transmembrane</keyword>
<reference evidence="2" key="1">
    <citation type="journal article" date="2023" name="Mol. Phylogenet. Evol.">
        <title>Genome-scale phylogeny and comparative genomics of the fungal order Sordariales.</title>
        <authorList>
            <person name="Hensen N."/>
            <person name="Bonometti L."/>
            <person name="Westerberg I."/>
            <person name="Brannstrom I.O."/>
            <person name="Guillou S."/>
            <person name="Cros-Aarteil S."/>
            <person name="Calhoun S."/>
            <person name="Haridas S."/>
            <person name="Kuo A."/>
            <person name="Mondo S."/>
            <person name="Pangilinan J."/>
            <person name="Riley R."/>
            <person name="LaButti K."/>
            <person name="Andreopoulos B."/>
            <person name="Lipzen A."/>
            <person name="Chen C."/>
            <person name="Yan M."/>
            <person name="Daum C."/>
            <person name="Ng V."/>
            <person name="Clum A."/>
            <person name="Steindorff A."/>
            <person name="Ohm R.A."/>
            <person name="Martin F."/>
            <person name="Silar P."/>
            <person name="Natvig D.O."/>
            <person name="Lalanne C."/>
            <person name="Gautier V."/>
            <person name="Ament-Velasquez S.L."/>
            <person name="Kruys A."/>
            <person name="Hutchinson M.I."/>
            <person name="Powell A.J."/>
            <person name="Barry K."/>
            <person name="Miller A.N."/>
            <person name="Grigoriev I.V."/>
            <person name="Debuchy R."/>
            <person name="Gladieux P."/>
            <person name="Hiltunen Thoren M."/>
            <person name="Johannesson H."/>
        </authorList>
    </citation>
    <scope>NUCLEOTIDE SEQUENCE</scope>
    <source>
        <strain evidence="2">CBS 958.72</strain>
    </source>
</reference>
<dbReference type="SUPFAM" id="SSF48452">
    <property type="entry name" value="TPR-like"/>
    <property type="match status" value="1"/>
</dbReference>
<accession>A0AAE0MZS6</accession>
<protein>
    <submittedName>
        <fullName evidence="2">Uncharacterized protein</fullName>
    </submittedName>
</protein>
<evidence type="ECO:0000313" key="3">
    <source>
        <dbReference type="Proteomes" id="UP001287356"/>
    </source>
</evidence>
<dbReference type="InterPro" id="IPR011990">
    <property type="entry name" value="TPR-like_helical_dom_sf"/>
</dbReference>
<keyword evidence="1" id="KW-0472">Membrane</keyword>
<proteinExistence type="predicted"/>
<organism evidence="2 3">
    <name type="scientific">Lasiosphaeria ovina</name>
    <dbReference type="NCBI Taxonomy" id="92902"/>
    <lineage>
        <taxon>Eukaryota</taxon>
        <taxon>Fungi</taxon>
        <taxon>Dikarya</taxon>
        <taxon>Ascomycota</taxon>
        <taxon>Pezizomycotina</taxon>
        <taxon>Sordariomycetes</taxon>
        <taxon>Sordariomycetidae</taxon>
        <taxon>Sordariales</taxon>
        <taxon>Lasiosphaeriaceae</taxon>
        <taxon>Lasiosphaeria</taxon>
    </lineage>
</organism>
<dbReference type="Proteomes" id="UP001287356">
    <property type="component" value="Unassembled WGS sequence"/>
</dbReference>
<keyword evidence="1" id="KW-1133">Transmembrane helix</keyword>
<keyword evidence="3" id="KW-1185">Reference proteome</keyword>
<comment type="caution">
    <text evidence="2">The sequence shown here is derived from an EMBL/GenBank/DDBJ whole genome shotgun (WGS) entry which is preliminary data.</text>
</comment>
<dbReference type="AlphaFoldDB" id="A0AAE0MZS6"/>
<reference evidence="2" key="2">
    <citation type="submission" date="2023-06" db="EMBL/GenBank/DDBJ databases">
        <authorList>
            <consortium name="Lawrence Berkeley National Laboratory"/>
            <person name="Haridas S."/>
            <person name="Hensen N."/>
            <person name="Bonometti L."/>
            <person name="Westerberg I."/>
            <person name="Brannstrom I.O."/>
            <person name="Guillou S."/>
            <person name="Cros-Aarteil S."/>
            <person name="Calhoun S."/>
            <person name="Kuo A."/>
            <person name="Mondo S."/>
            <person name="Pangilinan J."/>
            <person name="Riley R."/>
            <person name="Labutti K."/>
            <person name="Andreopoulos B."/>
            <person name="Lipzen A."/>
            <person name="Chen C."/>
            <person name="Yanf M."/>
            <person name="Daum C."/>
            <person name="Ng V."/>
            <person name="Clum A."/>
            <person name="Steindorff A."/>
            <person name="Ohm R."/>
            <person name="Martin F."/>
            <person name="Silar P."/>
            <person name="Natvig D."/>
            <person name="Lalanne C."/>
            <person name="Gautier V."/>
            <person name="Ament-Velasquez S.L."/>
            <person name="Kruys A."/>
            <person name="Hutchinson M.I."/>
            <person name="Powell A.J."/>
            <person name="Barry K."/>
            <person name="Miller A.N."/>
            <person name="Grigoriev I.V."/>
            <person name="Debuchy R."/>
            <person name="Gladieux P."/>
            <person name="Thoren M.H."/>
            <person name="Johannesson H."/>
        </authorList>
    </citation>
    <scope>NUCLEOTIDE SEQUENCE</scope>
    <source>
        <strain evidence="2">CBS 958.72</strain>
    </source>
</reference>
<evidence type="ECO:0000256" key="1">
    <source>
        <dbReference type="SAM" id="Phobius"/>
    </source>
</evidence>
<evidence type="ECO:0000313" key="2">
    <source>
        <dbReference type="EMBL" id="KAK3365621.1"/>
    </source>
</evidence>
<dbReference type="EMBL" id="JAULSN010000008">
    <property type="protein sequence ID" value="KAK3365621.1"/>
    <property type="molecule type" value="Genomic_DNA"/>
</dbReference>
<gene>
    <name evidence="2" type="ORF">B0T24DRAFT_651726</name>
</gene>